<name>A0A2T7PRL6_POMCA</name>
<comment type="caution">
    <text evidence="1">The sequence shown here is derived from an EMBL/GenBank/DDBJ whole genome shotgun (WGS) entry which is preliminary data.</text>
</comment>
<organism evidence="1 2">
    <name type="scientific">Pomacea canaliculata</name>
    <name type="common">Golden apple snail</name>
    <dbReference type="NCBI Taxonomy" id="400727"/>
    <lineage>
        <taxon>Eukaryota</taxon>
        <taxon>Metazoa</taxon>
        <taxon>Spiralia</taxon>
        <taxon>Lophotrochozoa</taxon>
        <taxon>Mollusca</taxon>
        <taxon>Gastropoda</taxon>
        <taxon>Caenogastropoda</taxon>
        <taxon>Architaenioglossa</taxon>
        <taxon>Ampullarioidea</taxon>
        <taxon>Ampullariidae</taxon>
        <taxon>Pomacea</taxon>
    </lineage>
</organism>
<reference evidence="1 2" key="1">
    <citation type="submission" date="2018-04" db="EMBL/GenBank/DDBJ databases">
        <title>The genome of golden apple snail Pomacea canaliculata provides insight into stress tolerance and invasive adaptation.</title>
        <authorList>
            <person name="Liu C."/>
            <person name="Liu B."/>
            <person name="Ren Y."/>
            <person name="Zhang Y."/>
            <person name="Wang H."/>
            <person name="Li S."/>
            <person name="Jiang F."/>
            <person name="Yin L."/>
            <person name="Zhang G."/>
            <person name="Qian W."/>
            <person name="Fan W."/>
        </authorList>
    </citation>
    <scope>NUCLEOTIDE SEQUENCE [LARGE SCALE GENOMIC DNA]</scope>
    <source>
        <strain evidence="1">SZHN2017</strain>
        <tissue evidence="1">Muscle</tissue>
    </source>
</reference>
<dbReference type="AlphaFoldDB" id="A0A2T7PRL6"/>
<accession>A0A2T7PRL6</accession>
<protein>
    <submittedName>
        <fullName evidence="1">Uncharacterized protein</fullName>
    </submittedName>
</protein>
<dbReference type="EMBL" id="PZQS01000002">
    <property type="protein sequence ID" value="PVD36069.1"/>
    <property type="molecule type" value="Genomic_DNA"/>
</dbReference>
<keyword evidence="2" id="KW-1185">Reference proteome</keyword>
<sequence>MGDFGHDIGSLATKAEEKKNEVNVANRAGYVRVVRYVRLSPRRQPLYHQQPLPHSITTPPSHKRTYTCYLDIISSHCPHFGRLSKQ</sequence>
<evidence type="ECO:0000313" key="2">
    <source>
        <dbReference type="Proteomes" id="UP000245119"/>
    </source>
</evidence>
<proteinExistence type="predicted"/>
<dbReference type="Proteomes" id="UP000245119">
    <property type="component" value="Linkage Group LG2"/>
</dbReference>
<gene>
    <name evidence="1" type="ORF">C0Q70_03039</name>
</gene>
<evidence type="ECO:0000313" key="1">
    <source>
        <dbReference type="EMBL" id="PVD36069.1"/>
    </source>
</evidence>